<dbReference type="AlphaFoldDB" id="A0A846X836"/>
<evidence type="ECO:0000256" key="1">
    <source>
        <dbReference type="SAM" id="Phobius"/>
    </source>
</evidence>
<feature type="transmembrane region" description="Helical" evidence="1">
    <location>
        <begin position="7"/>
        <end position="26"/>
    </location>
</feature>
<gene>
    <name evidence="2" type="ORF">HF999_16180</name>
</gene>
<keyword evidence="3" id="KW-1185">Reference proteome</keyword>
<feature type="transmembrane region" description="Helical" evidence="1">
    <location>
        <begin position="73"/>
        <end position="94"/>
    </location>
</feature>
<protein>
    <submittedName>
        <fullName evidence="2">Uncharacterized protein</fullName>
    </submittedName>
</protein>
<organism evidence="2 3">
    <name type="scientific">Tsukamurella spumae</name>
    <dbReference type="NCBI Taxonomy" id="44753"/>
    <lineage>
        <taxon>Bacteria</taxon>
        <taxon>Bacillati</taxon>
        <taxon>Actinomycetota</taxon>
        <taxon>Actinomycetes</taxon>
        <taxon>Mycobacteriales</taxon>
        <taxon>Tsukamurellaceae</taxon>
        <taxon>Tsukamurella</taxon>
    </lineage>
</organism>
<sequence length="101" mass="10369">MSGQARAALAVVGYAAWTVLCAWLAWWGAWSAIDTTCSAGTRGGLGGVATTAAAGALWAAPLGAYAALRRNPWFGIAAALMLCAGWALAVHTYVEPGKLCW</sequence>
<keyword evidence="1" id="KW-0472">Membrane</keyword>
<keyword evidence="1" id="KW-1133">Transmembrane helix</keyword>
<proteinExistence type="predicted"/>
<accession>A0A846X836</accession>
<reference evidence="2 3" key="1">
    <citation type="submission" date="2020-04" db="EMBL/GenBank/DDBJ databases">
        <title>MicrobeNet Type strains.</title>
        <authorList>
            <person name="Nicholson A.C."/>
        </authorList>
    </citation>
    <scope>NUCLEOTIDE SEQUENCE [LARGE SCALE GENOMIC DNA]</scope>
    <source>
        <strain evidence="2 3">DSM 44113</strain>
    </source>
</reference>
<dbReference type="EMBL" id="JAAXOQ010000023">
    <property type="protein sequence ID" value="NKY19900.1"/>
    <property type="molecule type" value="Genomic_DNA"/>
</dbReference>
<keyword evidence="1" id="KW-0812">Transmembrane</keyword>
<name>A0A846X836_9ACTN</name>
<feature type="transmembrane region" description="Helical" evidence="1">
    <location>
        <begin position="46"/>
        <end position="66"/>
    </location>
</feature>
<comment type="caution">
    <text evidence="2">The sequence shown here is derived from an EMBL/GenBank/DDBJ whole genome shotgun (WGS) entry which is preliminary data.</text>
</comment>
<dbReference type="RefSeq" id="WP_168546877.1">
    <property type="nucleotide sequence ID" value="NZ_BAAAKS010000008.1"/>
</dbReference>
<evidence type="ECO:0000313" key="2">
    <source>
        <dbReference type="EMBL" id="NKY19900.1"/>
    </source>
</evidence>
<evidence type="ECO:0000313" key="3">
    <source>
        <dbReference type="Proteomes" id="UP000582646"/>
    </source>
</evidence>
<dbReference type="Proteomes" id="UP000582646">
    <property type="component" value="Unassembled WGS sequence"/>
</dbReference>